<evidence type="ECO:0000313" key="2">
    <source>
        <dbReference type="EMBL" id="MBB5293817.1"/>
    </source>
</evidence>
<dbReference type="EMBL" id="JACHFV010000002">
    <property type="protein sequence ID" value="MBB5293817.1"/>
    <property type="molecule type" value="Genomic_DNA"/>
</dbReference>
<evidence type="ECO:0000313" key="3">
    <source>
        <dbReference type="Proteomes" id="UP000536909"/>
    </source>
</evidence>
<name>A0ABR6MS71_9DEIO</name>
<organism evidence="2 3">
    <name type="scientific">Deinococcus metallilatus</name>
    <dbReference type="NCBI Taxonomy" id="1211322"/>
    <lineage>
        <taxon>Bacteria</taxon>
        <taxon>Thermotogati</taxon>
        <taxon>Deinococcota</taxon>
        <taxon>Deinococci</taxon>
        <taxon>Deinococcales</taxon>
        <taxon>Deinococcaceae</taxon>
        <taxon>Deinococcus</taxon>
    </lineage>
</organism>
<feature type="region of interest" description="Disordered" evidence="1">
    <location>
        <begin position="1"/>
        <end position="35"/>
    </location>
</feature>
<accession>A0ABR6MS71</accession>
<proteinExistence type="predicted"/>
<dbReference type="Proteomes" id="UP000536909">
    <property type="component" value="Unassembled WGS sequence"/>
</dbReference>
<comment type="caution">
    <text evidence="2">The sequence shown here is derived from an EMBL/GenBank/DDBJ whole genome shotgun (WGS) entry which is preliminary data.</text>
</comment>
<keyword evidence="3" id="KW-1185">Reference proteome</keyword>
<evidence type="ECO:0000256" key="1">
    <source>
        <dbReference type="SAM" id="MobiDB-lite"/>
    </source>
</evidence>
<gene>
    <name evidence="2" type="ORF">HNQ10_000630</name>
</gene>
<protein>
    <submittedName>
        <fullName evidence="2">Uncharacterized protein</fullName>
    </submittedName>
</protein>
<feature type="compositionally biased region" description="Basic residues" evidence="1">
    <location>
        <begin position="1"/>
        <end position="16"/>
    </location>
</feature>
<sequence>MTTTKRIRHKGKRKFPRPLTREQKRERKYQSWRHV</sequence>
<reference evidence="2 3" key="1">
    <citation type="submission" date="2020-08" db="EMBL/GenBank/DDBJ databases">
        <title>Genomic Encyclopedia of Type Strains, Phase IV (KMG-IV): sequencing the most valuable type-strain genomes for metagenomic binning, comparative biology and taxonomic classification.</title>
        <authorList>
            <person name="Goeker M."/>
        </authorList>
    </citation>
    <scope>NUCLEOTIDE SEQUENCE [LARGE SCALE GENOMIC DNA]</scope>
    <source>
        <strain evidence="2 3">DSM 105434</strain>
    </source>
</reference>
<feature type="compositionally biased region" description="Basic and acidic residues" evidence="1">
    <location>
        <begin position="19"/>
        <end position="29"/>
    </location>
</feature>